<keyword evidence="1" id="KW-0732">Signal</keyword>
<reference evidence="4" key="1">
    <citation type="journal article" date="2019" name="Int. J. Syst. Evol. Microbiol.">
        <title>The Global Catalogue of Microorganisms (GCM) 10K type strain sequencing project: providing services to taxonomists for standard genome sequencing and annotation.</title>
        <authorList>
            <consortium name="The Broad Institute Genomics Platform"/>
            <consortium name="The Broad Institute Genome Sequencing Center for Infectious Disease"/>
            <person name="Wu L."/>
            <person name="Ma J."/>
        </authorList>
    </citation>
    <scope>NUCLEOTIDE SEQUENCE [LARGE SCALE GENOMIC DNA]</scope>
    <source>
        <strain evidence="4">JCM 16083</strain>
    </source>
</reference>
<dbReference type="Gene3D" id="3.40.33.10">
    <property type="entry name" value="CAP"/>
    <property type="match status" value="1"/>
</dbReference>
<dbReference type="CDD" id="cd05379">
    <property type="entry name" value="CAP_bacterial"/>
    <property type="match status" value="1"/>
</dbReference>
<dbReference type="SUPFAM" id="SSF55797">
    <property type="entry name" value="PR-1-like"/>
    <property type="match status" value="1"/>
</dbReference>
<comment type="caution">
    <text evidence="3">The sequence shown here is derived from an EMBL/GenBank/DDBJ whole genome shotgun (WGS) entry which is preliminary data.</text>
</comment>
<sequence>MKCTIFIFLLLFPLLPFVSYTQQEQEQELLQLINYCRTNPDDFSQKVALPYIKEKGLTHLKEGKSLIRTLLKITPLLPLHMTDDLNQMAEEYALEMGRKGFTGHRSFTSRFKNNNVKYDFTGENCSYGYNSALDIIMQLLIDEGIPDYGHRKNLLSKDFQYTGISIQPHKKSEWTCVIEFGGMLGD</sequence>
<dbReference type="InterPro" id="IPR014044">
    <property type="entry name" value="CAP_dom"/>
</dbReference>
<dbReference type="RefSeq" id="WP_343787215.1">
    <property type="nucleotide sequence ID" value="NZ_BAAAFH010000011.1"/>
</dbReference>
<protein>
    <submittedName>
        <fullName evidence="3">CAP domain-containing protein</fullName>
    </submittedName>
</protein>
<dbReference type="InterPro" id="IPR035940">
    <property type="entry name" value="CAP_sf"/>
</dbReference>
<dbReference type="Pfam" id="PF00188">
    <property type="entry name" value="CAP"/>
    <property type="match status" value="1"/>
</dbReference>
<evidence type="ECO:0000313" key="3">
    <source>
        <dbReference type="EMBL" id="GAA0875580.1"/>
    </source>
</evidence>
<organism evidence="3 4">
    <name type="scientific">Wandonia haliotis</name>
    <dbReference type="NCBI Taxonomy" id="574963"/>
    <lineage>
        <taxon>Bacteria</taxon>
        <taxon>Pseudomonadati</taxon>
        <taxon>Bacteroidota</taxon>
        <taxon>Flavobacteriia</taxon>
        <taxon>Flavobacteriales</taxon>
        <taxon>Crocinitomicaceae</taxon>
        <taxon>Wandonia</taxon>
    </lineage>
</organism>
<evidence type="ECO:0000313" key="4">
    <source>
        <dbReference type="Proteomes" id="UP001501126"/>
    </source>
</evidence>
<feature type="signal peptide" evidence="1">
    <location>
        <begin position="1"/>
        <end position="21"/>
    </location>
</feature>
<keyword evidence="4" id="KW-1185">Reference proteome</keyword>
<feature type="chain" id="PRO_5046335346" evidence="1">
    <location>
        <begin position="22"/>
        <end position="186"/>
    </location>
</feature>
<evidence type="ECO:0000256" key="1">
    <source>
        <dbReference type="SAM" id="SignalP"/>
    </source>
</evidence>
<feature type="domain" description="SCP" evidence="2">
    <location>
        <begin position="74"/>
        <end position="177"/>
    </location>
</feature>
<dbReference type="PANTHER" id="PTHR31157">
    <property type="entry name" value="SCP DOMAIN-CONTAINING PROTEIN"/>
    <property type="match status" value="1"/>
</dbReference>
<dbReference type="PANTHER" id="PTHR31157:SF1">
    <property type="entry name" value="SCP DOMAIN-CONTAINING PROTEIN"/>
    <property type="match status" value="1"/>
</dbReference>
<dbReference type="Proteomes" id="UP001501126">
    <property type="component" value="Unassembled WGS sequence"/>
</dbReference>
<proteinExistence type="predicted"/>
<gene>
    <name evidence="3" type="ORF">GCM10009118_19890</name>
</gene>
<dbReference type="EMBL" id="BAAAFH010000011">
    <property type="protein sequence ID" value="GAA0875580.1"/>
    <property type="molecule type" value="Genomic_DNA"/>
</dbReference>
<name>A0ABP3Y4E5_9FLAO</name>
<accession>A0ABP3Y4E5</accession>
<evidence type="ECO:0000259" key="2">
    <source>
        <dbReference type="Pfam" id="PF00188"/>
    </source>
</evidence>